<organism evidence="2 3">
    <name type="scientific">Actinomyces lilanjuaniae</name>
    <dbReference type="NCBI Taxonomy" id="2321394"/>
    <lineage>
        <taxon>Bacteria</taxon>
        <taxon>Bacillati</taxon>
        <taxon>Actinomycetota</taxon>
        <taxon>Actinomycetes</taxon>
        <taxon>Actinomycetales</taxon>
        <taxon>Actinomycetaceae</taxon>
        <taxon>Actinomyces</taxon>
    </lineage>
</organism>
<evidence type="ECO:0000313" key="3">
    <source>
        <dbReference type="Proteomes" id="UP000273001"/>
    </source>
</evidence>
<name>A0ABM6Z4P0_9ACTO</name>
<evidence type="ECO:0000313" key="2">
    <source>
        <dbReference type="EMBL" id="AYD90160.1"/>
    </source>
</evidence>
<accession>A0ABM6Z4P0</accession>
<dbReference type="Proteomes" id="UP000273001">
    <property type="component" value="Chromosome"/>
</dbReference>
<dbReference type="PANTHER" id="PTHR45527:SF1">
    <property type="entry name" value="FATTY ACID SYNTHASE"/>
    <property type="match status" value="1"/>
</dbReference>
<feature type="domain" description="AMP-binding enzyme C-terminal" evidence="1">
    <location>
        <begin position="7"/>
        <end position="76"/>
    </location>
</feature>
<keyword evidence="3" id="KW-1185">Reference proteome</keyword>
<dbReference type="SUPFAM" id="SSF56801">
    <property type="entry name" value="Acetyl-CoA synthetase-like"/>
    <property type="match status" value="1"/>
</dbReference>
<protein>
    <recommendedName>
        <fullName evidence="1">AMP-binding enzyme C-terminal domain-containing protein</fullName>
    </recommendedName>
</protein>
<sequence>MEVRFAVEACPEVIGCVIDVVGAEVDAAEMVAYIAVVDGFNDLGSIQSFVSSELPEYMLPDRWVIVDDFPLNSNGKCDLRLLRSFETNRRRWRRRGFRRESAVEF</sequence>
<gene>
    <name evidence="2" type="ORF">D5R93_09390</name>
</gene>
<dbReference type="PANTHER" id="PTHR45527">
    <property type="entry name" value="NONRIBOSOMAL PEPTIDE SYNTHETASE"/>
    <property type="match status" value="1"/>
</dbReference>
<dbReference type="Pfam" id="PF13193">
    <property type="entry name" value="AMP-binding_C"/>
    <property type="match status" value="1"/>
</dbReference>
<proteinExistence type="predicted"/>
<dbReference type="Gene3D" id="3.30.300.30">
    <property type="match status" value="1"/>
</dbReference>
<dbReference type="InterPro" id="IPR025110">
    <property type="entry name" value="AMP-bd_C"/>
</dbReference>
<dbReference type="InterPro" id="IPR045851">
    <property type="entry name" value="AMP-bd_C_sf"/>
</dbReference>
<reference evidence="2 3" key="1">
    <citation type="submission" date="2018-09" db="EMBL/GenBank/DDBJ databases">
        <authorList>
            <person name="Li J."/>
        </authorList>
    </citation>
    <scope>NUCLEOTIDE SEQUENCE [LARGE SCALE GENOMIC DNA]</scope>
    <source>
        <strain evidence="2 3">2129</strain>
    </source>
</reference>
<evidence type="ECO:0000259" key="1">
    <source>
        <dbReference type="Pfam" id="PF13193"/>
    </source>
</evidence>
<dbReference type="EMBL" id="CP032514">
    <property type="protein sequence ID" value="AYD90160.1"/>
    <property type="molecule type" value="Genomic_DNA"/>
</dbReference>